<protein>
    <submittedName>
        <fullName evidence="1">Uncharacterized protein</fullName>
    </submittedName>
</protein>
<dbReference type="EMBL" id="JAOYFB010000003">
    <property type="protein sequence ID" value="KAK4011268.1"/>
    <property type="molecule type" value="Genomic_DNA"/>
</dbReference>
<accession>A0ABQ9ZEC1</accession>
<gene>
    <name evidence="1" type="ORF">OUZ56_020381</name>
</gene>
<proteinExistence type="predicted"/>
<evidence type="ECO:0000313" key="1">
    <source>
        <dbReference type="EMBL" id="KAK4011268.1"/>
    </source>
</evidence>
<keyword evidence="2" id="KW-1185">Reference proteome</keyword>
<name>A0ABQ9ZEC1_9CRUS</name>
<comment type="caution">
    <text evidence="1">The sequence shown here is derived from an EMBL/GenBank/DDBJ whole genome shotgun (WGS) entry which is preliminary data.</text>
</comment>
<reference evidence="1 2" key="1">
    <citation type="journal article" date="2023" name="Nucleic Acids Res.">
        <title>The hologenome of Daphnia magna reveals possible DNA methylation and microbiome-mediated evolution of the host genome.</title>
        <authorList>
            <person name="Chaturvedi A."/>
            <person name="Li X."/>
            <person name="Dhandapani V."/>
            <person name="Marshall H."/>
            <person name="Kissane S."/>
            <person name="Cuenca-Cambronero M."/>
            <person name="Asole G."/>
            <person name="Calvet F."/>
            <person name="Ruiz-Romero M."/>
            <person name="Marangio P."/>
            <person name="Guigo R."/>
            <person name="Rago D."/>
            <person name="Mirbahai L."/>
            <person name="Eastwood N."/>
            <person name="Colbourne J.K."/>
            <person name="Zhou J."/>
            <person name="Mallon E."/>
            <person name="Orsini L."/>
        </authorList>
    </citation>
    <scope>NUCLEOTIDE SEQUENCE [LARGE SCALE GENOMIC DNA]</scope>
    <source>
        <strain evidence="1">LRV0_1</strain>
    </source>
</reference>
<evidence type="ECO:0000313" key="2">
    <source>
        <dbReference type="Proteomes" id="UP001234178"/>
    </source>
</evidence>
<organism evidence="1 2">
    <name type="scientific">Daphnia magna</name>
    <dbReference type="NCBI Taxonomy" id="35525"/>
    <lineage>
        <taxon>Eukaryota</taxon>
        <taxon>Metazoa</taxon>
        <taxon>Ecdysozoa</taxon>
        <taxon>Arthropoda</taxon>
        <taxon>Crustacea</taxon>
        <taxon>Branchiopoda</taxon>
        <taxon>Diplostraca</taxon>
        <taxon>Cladocera</taxon>
        <taxon>Anomopoda</taxon>
        <taxon>Daphniidae</taxon>
        <taxon>Daphnia</taxon>
    </lineage>
</organism>
<sequence>MVICCPLERFWLFHFVEFDVRRCYVLTMKVSTKQPSSLTCRRVRQAGTDVSDEKCILNVENDPEDILLISYSILYPSIHRVKIPLFPSPKPLPGKKREFLHVKTRVPSHPVVFKPVKIQSASSPVATVTNAIAYKFGFHSRIPVRNHGKPFKKESPADPLPDLACHLVPNCRPKASLNDFPLIPYNRIDIKSADEGLLVQSQEIVWDPEE</sequence>
<dbReference type="Proteomes" id="UP001234178">
    <property type="component" value="Unassembled WGS sequence"/>
</dbReference>